<evidence type="ECO:0000256" key="4">
    <source>
        <dbReference type="ARBA" id="ARBA00022475"/>
    </source>
</evidence>
<feature type="signal peptide" evidence="10">
    <location>
        <begin position="1"/>
        <end position="18"/>
    </location>
</feature>
<feature type="domain" description="TonB C-terminal" evidence="11">
    <location>
        <begin position="147"/>
        <end position="243"/>
    </location>
</feature>
<keyword evidence="5" id="KW-0997">Cell inner membrane</keyword>
<dbReference type="RefSeq" id="WP_422921278.1">
    <property type="nucleotide sequence ID" value="NZ_JAMZEJ010000013.1"/>
</dbReference>
<dbReference type="Proteomes" id="UP001524547">
    <property type="component" value="Unassembled WGS sequence"/>
</dbReference>
<evidence type="ECO:0000256" key="1">
    <source>
        <dbReference type="ARBA" id="ARBA00004383"/>
    </source>
</evidence>
<evidence type="ECO:0000256" key="2">
    <source>
        <dbReference type="ARBA" id="ARBA00006555"/>
    </source>
</evidence>
<comment type="subcellular location">
    <subcellularLocation>
        <location evidence="1">Cell inner membrane</location>
        <topology evidence="1">Single-pass membrane protein</topology>
        <orientation evidence="1">Periplasmic side</orientation>
    </subcellularLocation>
</comment>
<evidence type="ECO:0000259" key="11">
    <source>
        <dbReference type="PROSITE" id="PS52015"/>
    </source>
</evidence>
<evidence type="ECO:0000313" key="12">
    <source>
        <dbReference type="EMBL" id="MCQ8242514.1"/>
    </source>
</evidence>
<gene>
    <name evidence="12" type="ORF">NFI88_16960</name>
</gene>
<protein>
    <submittedName>
        <fullName evidence="12">Energy transducer TonB</fullName>
    </submittedName>
</protein>
<comment type="similarity">
    <text evidence="2">Belongs to the TonB family.</text>
</comment>
<dbReference type="InterPro" id="IPR037682">
    <property type="entry name" value="TonB_C"/>
</dbReference>
<organism evidence="12 13">
    <name type="scientific">Rhizosaccharibacter radicis</name>
    <dbReference type="NCBI Taxonomy" id="2782605"/>
    <lineage>
        <taxon>Bacteria</taxon>
        <taxon>Pseudomonadati</taxon>
        <taxon>Pseudomonadota</taxon>
        <taxon>Alphaproteobacteria</taxon>
        <taxon>Acetobacterales</taxon>
        <taxon>Acetobacteraceae</taxon>
        <taxon>Rhizosaccharibacter</taxon>
    </lineage>
</organism>
<name>A0ABT1W1Q4_9PROT</name>
<evidence type="ECO:0000313" key="13">
    <source>
        <dbReference type="Proteomes" id="UP001524547"/>
    </source>
</evidence>
<keyword evidence="10" id="KW-0732">Signal</keyword>
<feature type="chain" id="PRO_5046900489" evidence="10">
    <location>
        <begin position="19"/>
        <end position="249"/>
    </location>
</feature>
<dbReference type="Gene3D" id="3.30.1150.10">
    <property type="match status" value="2"/>
</dbReference>
<keyword evidence="4" id="KW-1003">Cell membrane</keyword>
<evidence type="ECO:0000256" key="6">
    <source>
        <dbReference type="ARBA" id="ARBA00022692"/>
    </source>
</evidence>
<keyword evidence="6" id="KW-0812">Transmembrane</keyword>
<keyword evidence="7" id="KW-0653">Protein transport</keyword>
<evidence type="ECO:0000256" key="7">
    <source>
        <dbReference type="ARBA" id="ARBA00022927"/>
    </source>
</evidence>
<sequence length="249" mass="27236">MIVAIVAMAIPAAARLAAANAPFDAGHPMQDVHLVPVHRQPPVLAPALRQLGLEGEVNVECAITTKGIPNGCHVMSSTDRRLDDAALQAARGDRFQPLIQNGRAQPVTWYHDRYVFQTRHDLPPALPGEHVRLPPAPPLAAVATADPAATDDKPMVGLFPDYPAELRNRKIQGWVLMDCAITEAGTTEHCQAVHSSDPRFEPSAYDFVRRARYRPITVDGHPARQEHRMLQISYRLDRHPSASASSASP</sequence>
<keyword evidence="13" id="KW-1185">Reference proteome</keyword>
<evidence type="ECO:0000256" key="9">
    <source>
        <dbReference type="ARBA" id="ARBA00023136"/>
    </source>
</evidence>
<dbReference type="NCBIfam" id="TIGR01352">
    <property type="entry name" value="tonB_Cterm"/>
    <property type="match status" value="2"/>
</dbReference>
<reference evidence="12 13" key="1">
    <citation type="submission" date="2022-06" db="EMBL/GenBank/DDBJ databases">
        <title>Rhizosaccharibacter gen. nov. sp. nov. KSS12, endophytic bacteria isolated from sugarcane.</title>
        <authorList>
            <person name="Pitiwittayakul N."/>
        </authorList>
    </citation>
    <scope>NUCLEOTIDE SEQUENCE [LARGE SCALE GENOMIC DNA]</scope>
    <source>
        <strain evidence="12 13">KSS12</strain>
    </source>
</reference>
<evidence type="ECO:0000256" key="8">
    <source>
        <dbReference type="ARBA" id="ARBA00022989"/>
    </source>
</evidence>
<proteinExistence type="inferred from homology"/>
<dbReference type="SUPFAM" id="SSF74653">
    <property type="entry name" value="TolA/TonB C-terminal domain"/>
    <property type="match status" value="2"/>
</dbReference>
<dbReference type="PANTHER" id="PTHR33446">
    <property type="entry name" value="PROTEIN TONB-RELATED"/>
    <property type="match status" value="1"/>
</dbReference>
<evidence type="ECO:0000256" key="10">
    <source>
        <dbReference type="SAM" id="SignalP"/>
    </source>
</evidence>
<keyword evidence="8" id="KW-1133">Transmembrane helix</keyword>
<keyword evidence="3" id="KW-0813">Transport</keyword>
<evidence type="ECO:0000256" key="3">
    <source>
        <dbReference type="ARBA" id="ARBA00022448"/>
    </source>
</evidence>
<dbReference type="PROSITE" id="PS52015">
    <property type="entry name" value="TONB_CTD"/>
    <property type="match status" value="1"/>
</dbReference>
<dbReference type="InterPro" id="IPR006260">
    <property type="entry name" value="TonB/TolA_C"/>
</dbReference>
<dbReference type="EMBL" id="JAMZEJ010000013">
    <property type="protein sequence ID" value="MCQ8242514.1"/>
    <property type="molecule type" value="Genomic_DNA"/>
</dbReference>
<evidence type="ECO:0000256" key="5">
    <source>
        <dbReference type="ARBA" id="ARBA00022519"/>
    </source>
</evidence>
<accession>A0ABT1W1Q4</accession>
<dbReference type="Pfam" id="PF03544">
    <property type="entry name" value="TonB_C"/>
    <property type="match status" value="2"/>
</dbReference>
<dbReference type="InterPro" id="IPR051045">
    <property type="entry name" value="TonB-dependent_transducer"/>
</dbReference>
<keyword evidence="9" id="KW-0472">Membrane</keyword>
<comment type="caution">
    <text evidence="12">The sequence shown here is derived from an EMBL/GenBank/DDBJ whole genome shotgun (WGS) entry which is preliminary data.</text>
</comment>